<protein>
    <submittedName>
        <fullName evidence="6">Arylsulfatase family member K</fullName>
    </submittedName>
</protein>
<reference evidence="6" key="1">
    <citation type="submission" date="2025-08" db="UniProtKB">
        <authorList>
            <consortium name="Ensembl"/>
        </authorList>
    </citation>
    <scope>IDENTIFICATION</scope>
</reference>
<dbReference type="Ensembl" id="ENSPSMT00000018845.1">
    <property type="protein sequence ID" value="ENSPSMP00000016234.1"/>
    <property type="gene ID" value="ENSPSMG00000011542.1"/>
</dbReference>
<proteinExistence type="inferred from homology"/>
<reference evidence="6" key="2">
    <citation type="submission" date="2025-09" db="UniProtKB">
        <authorList>
            <consortium name="Ensembl"/>
        </authorList>
    </citation>
    <scope>IDENTIFICATION</scope>
</reference>
<dbReference type="GeneTree" id="ENSGT00940000158982"/>
<dbReference type="Proteomes" id="UP000694414">
    <property type="component" value="Unplaced"/>
</dbReference>
<evidence type="ECO:0000313" key="7">
    <source>
        <dbReference type="Proteomes" id="UP000694414"/>
    </source>
</evidence>
<dbReference type="GO" id="GO:0004065">
    <property type="term" value="F:arylsulfatase activity"/>
    <property type="evidence" value="ECO:0007669"/>
    <property type="project" value="TreeGrafter"/>
</dbReference>
<comment type="cofactor">
    <cofactor evidence="1">
        <name>Ca(2+)</name>
        <dbReference type="ChEBI" id="CHEBI:29108"/>
    </cofactor>
</comment>
<dbReference type="InterPro" id="IPR051849">
    <property type="entry name" value="GAG-degrading_sulfatase"/>
</dbReference>
<dbReference type="InterPro" id="IPR017850">
    <property type="entry name" value="Alkaline_phosphatase_core_sf"/>
</dbReference>
<accession>A0A8C8ZI65</accession>
<dbReference type="InterPro" id="IPR000917">
    <property type="entry name" value="Sulfatase_N"/>
</dbReference>
<dbReference type="GO" id="GO:0015024">
    <property type="term" value="F:glucuronate-2-sulfatase activity"/>
    <property type="evidence" value="ECO:0007669"/>
    <property type="project" value="TreeGrafter"/>
</dbReference>
<dbReference type="SUPFAM" id="SSF53649">
    <property type="entry name" value="Alkaline phosphatase-like"/>
    <property type="match status" value="1"/>
</dbReference>
<dbReference type="Pfam" id="PF00884">
    <property type="entry name" value="Sulfatase"/>
    <property type="match status" value="1"/>
</dbReference>
<dbReference type="PANTHER" id="PTHR46615">
    <property type="entry name" value="ARYLSULFATASE K"/>
    <property type="match status" value="1"/>
</dbReference>
<feature type="domain" description="Sulfatase N-terminal" evidence="5">
    <location>
        <begin position="33"/>
        <end position="131"/>
    </location>
</feature>
<feature type="signal peptide" evidence="4">
    <location>
        <begin position="1"/>
        <end position="16"/>
    </location>
</feature>
<evidence type="ECO:0000256" key="1">
    <source>
        <dbReference type="ARBA" id="ARBA00001913"/>
    </source>
</evidence>
<gene>
    <name evidence="6" type="primary">ARSK</name>
</gene>
<sequence length="153" mass="16881">MLLLWVSVVAVSSALAAPAPGTGAQRRGAAGAPNVVLVVSDSFDGRLTFHPGSQVVKLPFINLMKAHGTSFLNAYTNSPICCPSRAAMWSGLFTHLTESWNNFKGLDPNYTTWMDVMEKHGYRTQKFGKLDYTSGHHSIRSKKFEKGTFYRQP</sequence>
<dbReference type="Gene3D" id="3.40.720.10">
    <property type="entry name" value="Alkaline Phosphatase, subunit A"/>
    <property type="match status" value="1"/>
</dbReference>
<name>A0A8C8ZI65_PROSS</name>
<evidence type="ECO:0000256" key="2">
    <source>
        <dbReference type="ARBA" id="ARBA00008779"/>
    </source>
</evidence>
<evidence type="ECO:0000313" key="6">
    <source>
        <dbReference type="Ensembl" id="ENSPSMP00000016234.1"/>
    </source>
</evidence>
<keyword evidence="3" id="KW-0378">Hydrolase</keyword>
<dbReference type="PANTHER" id="PTHR46615:SF1">
    <property type="entry name" value="ARYLSULFATASE K"/>
    <property type="match status" value="1"/>
</dbReference>
<dbReference type="AlphaFoldDB" id="A0A8C8ZI65"/>
<evidence type="ECO:0000256" key="4">
    <source>
        <dbReference type="SAM" id="SignalP"/>
    </source>
</evidence>
<evidence type="ECO:0000256" key="3">
    <source>
        <dbReference type="ARBA" id="ARBA00022801"/>
    </source>
</evidence>
<organism evidence="6 7">
    <name type="scientific">Prolemur simus</name>
    <name type="common">Greater bamboo lemur</name>
    <name type="synonym">Hapalemur simus</name>
    <dbReference type="NCBI Taxonomy" id="1328070"/>
    <lineage>
        <taxon>Eukaryota</taxon>
        <taxon>Metazoa</taxon>
        <taxon>Chordata</taxon>
        <taxon>Craniata</taxon>
        <taxon>Vertebrata</taxon>
        <taxon>Euteleostomi</taxon>
        <taxon>Mammalia</taxon>
        <taxon>Eutheria</taxon>
        <taxon>Euarchontoglires</taxon>
        <taxon>Primates</taxon>
        <taxon>Strepsirrhini</taxon>
        <taxon>Lemuriformes</taxon>
        <taxon>Lemuridae</taxon>
        <taxon>Prolemur</taxon>
    </lineage>
</organism>
<feature type="chain" id="PRO_5034406313" evidence="4">
    <location>
        <begin position="17"/>
        <end position="153"/>
    </location>
</feature>
<evidence type="ECO:0000259" key="5">
    <source>
        <dbReference type="Pfam" id="PF00884"/>
    </source>
</evidence>
<comment type="similarity">
    <text evidence="2">Belongs to the sulfatase family.</text>
</comment>
<keyword evidence="4" id="KW-0732">Signal</keyword>
<keyword evidence="7" id="KW-1185">Reference proteome</keyword>